<accession>C5T502</accession>
<evidence type="ECO:0000313" key="1">
    <source>
        <dbReference type="EMBL" id="EER60457.1"/>
    </source>
</evidence>
<dbReference type="RefSeq" id="WP_005796029.1">
    <property type="nucleotide sequence ID" value="NZ_ACQT01000055.1"/>
</dbReference>
<comment type="caution">
    <text evidence="1">The sequence shown here is derived from an EMBL/GenBank/DDBJ whole genome shotgun (WGS) entry which is preliminary data.</text>
</comment>
<dbReference type="PATRIC" id="fig|573060.9.peg.3156"/>
<protein>
    <recommendedName>
        <fullName evidence="3">HNH nuclease domain-containing protein</fullName>
    </recommendedName>
</protein>
<organism evidence="1 2">
    <name type="scientific">Acidovorax delafieldii 2AN</name>
    <dbReference type="NCBI Taxonomy" id="573060"/>
    <lineage>
        <taxon>Bacteria</taxon>
        <taxon>Pseudomonadati</taxon>
        <taxon>Pseudomonadota</taxon>
        <taxon>Betaproteobacteria</taxon>
        <taxon>Burkholderiales</taxon>
        <taxon>Comamonadaceae</taxon>
        <taxon>Acidovorax</taxon>
    </lineage>
</organism>
<name>C5T502_ACIDE</name>
<gene>
    <name evidence="1" type="ORF">AcdelDRAFT_1982</name>
</gene>
<proteinExistence type="predicted"/>
<keyword evidence="2" id="KW-1185">Reference proteome</keyword>
<evidence type="ECO:0000313" key="2">
    <source>
        <dbReference type="Proteomes" id="UP000003856"/>
    </source>
</evidence>
<dbReference type="AlphaFoldDB" id="C5T502"/>
<reference evidence="1 2" key="1">
    <citation type="submission" date="2009-05" db="EMBL/GenBank/DDBJ databases">
        <title>The draft genome of Acidovorax delafieldii 2AN.</title>
        <authorList>
            <consortium name="US DOE Joint Genome Institute (JGI-PGF)"/>
            <person name="Lucas S."/>
            <person name="Copeland A."/>
            <person name="Lapidus A."/>
            <person name="Glavina del Rio T."/>
            <person name="Tice H."/>
            <person name="Bruce D."/>
            <person name="Goodwin L."/>
            <person name="Pitluck S."/>
            <person name="Larimer F."/>
            <person name="Land M.L."/>
            <person name="Hauser L."/>
            <person name="Shelobolina E.S."/>
            <person name="Picardal F."/>
            <person name="Roden E."/>
            <person name="Emerson D."/>
        </authorList>
    </citation>
    <scope>NUCLEOTIDE SEQUENCE [LARGE SCALE GENOMIC DNA]</scope>
    <source>
        <strain evidence="1 2">2AN</strain>
    </source>
</reference>
<dbReference type="InterPro" id="IPR044925">
    <property type="entry name" value="His-Me_finger_sf"/>
</dbReference>
<sequence>MSTLLDYLKPRVKEDADCWVWQLGLTSNGTPTMHPTGHKQTSVRRWMAQQMGKAIPANNVATNTCGNPQCVAPDHLLIASRSKLGKLTDARTGFTRTPQRRKKISDSKRATAKLNPEAVRAIRAAKSSVKVAQEYGIAKATAIRIRAYESWRDYSSPFAALMG</sequence>
<dbReference type="SUPFAM" id="SSF54060">
    <property type="entry name" value="His-Me finger endonucleases"/>
    <property type="match status" value="1"/>
</dbReference>
<evidence type="ECO:0008006" key="3">
    <source>
        <dbReference type="Google" id="ProtNLM"/>
    </source>
</evidence>
<dbReference type="Proteomes" id="UP000003856">
    <property type="component" value="Unassembled WGS sequence"/>
</dbReference>
<dbReference type="EMBL" id="ACQT01000055">
    <property type="protein sequence ID" value="EER60457.1"/>
    <property type="molecule type" value="Genomic_DNA"/>
</dbReference>
<dbReference type="OrthoDB" id="8911655at2"/>